<dbReference type="AlphaFoldDB" id="A0A9P3LMN1"/>
<proteinExistence type="predicted"/>
<reference evidence="1 2" key="1">
    <citation type="submission" date="2021-08" db="EMBL/GenBank/DDBJ databases">
        <title>Draft Genome Sequence of Phanerochaete sordida strain YK-624.</title>
        <authorList>
            <person name="Mori T."/>
            <person name="Dohra H."/>
            <person name="Suzuki T."/>
            <person name="Kawagishi H."/>
            <person name="Hirai H."/>
        </authorList>
    </citation>
    <scope>NUCLEOTIDE SEQUENCE [LARGE SCALE GENOMIC DNA]</scope>
    <source>
        <strain evidence="1 2">YK-624</strain>
    </source>
</reference>
<name>A0A9P3LMN1_9APHY</name>
<sequence>MIEVLEPYLKDTIAARGLPEGQKAILLLDCYPVHLSESFRTFVRTRFPNVFLLYIPANCTDGLTPEQVQFSTSLPVLRDASVQAIVEAWKFMDTSHGRSIVQRAWEKCSASKWNLLEAVVTSREAKMAYHEYLKRDTVLADEIRGKIGDIDGLLGFQPQEEGDELGIGYDDTDVPLRSVIRDALDLALPESALAPQRELHCVPTDTVEV</sequence>
<comment type="caution">
    <text evidence="1">The sequence shown here is derived from an EMBL/GenBank/DDBJ whole genome shotgun (WGS) entry which is preliminary data.</text>
</comment>
<organism evidence="1 2">
    <name type="scientific">Phanerochaete sordida</name>
    <dbReference type="NCBI Taxonomy" id="48140"/>
    <lineage>
        <taxon>Eukaryota</taxon>
        <taxon>Fungi</taxon>
        <taxon>Dikarya</taxon>
        <taxon>Basidiomycota</taxon>
        <taxon>Agaricomycotina</taxon>
        <taxon>Agaricomycetes</taxon>
        <taxon>Polyporales</taxon>
        <taxon>Phanerochaetaceae</taxon>
        <taxon>Phanerochaete</taxon>
    </lineage>
</organism>
<keyword evidence="2" id="KW-1185">Reference proteome</keyword>
<dbReference type="OrthoDB" id="2659073at2759"/>
<accession>A0A9P3LMN1</accession>
<evidence type="ECO:0000313" key="2">
    <source>
        <dbReference type="Proteomes" id="UP000703269"/>
    </source>
</evidence>
<dbReference type="Proteomes" id="UP000703269">
    <property type="component" value="Unassembled WGS sequence"/>
</dbReference>
<protein>
    <recommendedName>
        <fullName evidence="3">DDE-1 domain-containing protein</fullName>
    </recommendedName>
</protein>
<gene>
    <name evidence="1" type="ORF">PsYK624_170370</name>
</gene>
<evidence type="ECO:0000313" key="1">
    <source>
        <dbReference type="EMBL" id="GJF00737.1"/>
    </source>
</evidence>
<evidence type="ECO:0008006" key="3">
    <source>
        <dbReference type="Google" id="ProtNLM"/>
    </source>
</evidence>
<dbReference type="EMBL" id="BPQB01000193">
    <property type="protein sequence ID" value="GJF00737.1"/>
    <property type="molecule type" value="Genomic_DNA"/>
</dbReference>